<dbReference type="Proteomes" id="UP000794436">
    <property type="component" value="Unassembled WGS sequence"/>
</dbReference>
<gene>
    <name evidence="3" type="ORF">Poli38472_000251</name>
</gene>
<dbReference type="AlphaFoldDB" id="A0A8K1FGN9"/>
<organism evidence="3 4">
    <name type="scientific">Pythium oligandrum</name>
    <name type="common">Mycoparasitic fungus</name>
    <dbReference type="NCBI Taxonomy" id="41045"/>
    <lineage>
        <taxon>Eukaryota</taxon>
        <taxon>Sar</taxon>
        <taxon>Stramenopiles</taxon>
        <taxon>Oomycota</taxon>
        <taxon>Peronosporomycetes</taxon>
        <taxon>Pythiales</taxon>
        <taxon>Pythiaceae</taxon>
        <taxon>Pythium</taxon>
    </lineage>
</organism>
<keyword evidence="2" id="KW-0812">Transmembrane</keyword>
<keyword evidence="2" id="KW-1133">Transmembrane helix</keyword>
<feature type="transmembrane region" description="Helical" evidence="2">
    <location>
        <begin position="48"/>
        <end position="67"/>
    </location>
</feature>
<evidence type="ECO:0000313" key="3">
    <source>
        <dbReference type="EMBL" id="TMW60209.1"/>
    </source>
</evidence>
<keyword evidence="2" id="KW-0472">Membrane</keyword>
<accession>A0A8K1FGN9</accession>
<reference evidence="3" key="1">
    <citation type="submission" date="2019-03" db="EMBL/GenBank/DDBJ databases">
        <title>Long read genome sequence of the mycoparasitic Pythium oligandrum ATCC 38472 isolated from sugarbeet rhizosphere.</title>
        <authorList>
            <person name="Gaulin E."/>
        </authorList>
    </citation>
    <scope>NUCLEOTIDE SEQUENCE</scope>
    <source>
        <strain evidence="3">ATCC 38472_TT</strain>
    </source>
</reference>
<feature type="region of interest" description="Disordered" evidence="1">
    <location>
        <begin position="77"/>
        <end position="113"/>
    </location>
</feature>
<dbReference type="OrthoDB" id="106974at2759"/>
<feature type="compositionally biased region" description="Basic and acidic residues" evidence="1">
    <location>
        <begin position="77"/>
        <end position="86"/>
    </location>
</feature>
<dbReference type="EMBL" id="SPLM01000108">
    <property type="protein sequence ID" value="TMW60209.1"/>
    <property type="molecule type" value="Genomic_DNA"/>
</dbReference>
<comment type="caution">
    <text evidence="3">The sequence shown here is derived from an EMBL/GenBank/DDBJ whole genome shotgun (WGS) entry which is preliminary data.</text>
</comment>
<evidence type="ECO:0000256" key="2">
    <source>
        <dbReference type="SAM" id="Phobius"/>
    </source>
</evidence>
<evidence type="ECO:0000313" key="4">
    <source>
        <dbReference type="Proteomes" id="UP000794436"/>
    </source>
</evidence>
<evidence type="ECO:0000256" key="1">
    <source>
        <dbReference type="SAM" id="MobiDB-lite"/>
    </source>
</evidence>
<sequence>MSGGLRVAMALSVAGMLLLPLFGLLIRFQPSFLHGLHADRTKAERNCYIAAGIYGVVFVLSAVALRVRVYSAKKRAHEEQVKKESALKPVGKNGGRRGSLDTIVMDDEEHEHL</sequence>
<name>A0A8K1FGN9_PYTOL</name>
<feature type="transmembrane region" description="Helical" evidence="2">
    <location>
        <begin position="7"/>
        <end position="28"/>
    </location>
</feature>
<keyword evidence="4" id="KW-1185">Reference proteome</keyword>
<feature type="compositionally biased region" description="Acidic residues" evidence="1">
    <location>
        <begin position="104"/>
        <end position="113"/>
    </location>
</feature>
<proteinExistence type="predicted"/>
<protein>
    <submittedName>
        <fullName evidence="3">Uncharacterized protein</fullName>
    </submittedName>
</protein>